<evidence type="ECO:0000313" key="3">
    <source>
        <dbReference type="EMBL" id="QXI39307.1"/>
    </source>
</evidence>
<dbReference type="RefSeq" id="WP_186660209.1">
    <property type="nucleotide sequence ID" value="NZ_CP077095.1"/>
</dbReference>
<dbReference type="EMBL" id="CP077095">
    <property type="protein sequence ID" value="QXI39307.1"/>
    <property type="molecule type" value="Genomic_DNA"/>
</dbReference>
<evidence type="ECO:0000256" key="1">
    <source>
        <dbReference type="ARBA" id="ARBA00008791"/>
    </source>
</evidence>
<dbReference type="PANTHER" id="PTHR46268:SF15">
    <property type="entry name" value="UNIVERSAL STRESS PROTEIN HP_0031"/>
    <property type="match status" value="1"/>
</dbReference>
<evidence type="ECO:0000259" key="2">
    <source>
        <dbReference type="Pfam" id="PF00582"/>
    </source>
</evidence>
<dbReference type="PRINTS" id="PR01438">
    <property type="entry name" value="UNVRSLSTRESS"/>
</dbReference>
<dbReference type="CDD" id="cd00293">
    <property type="entry name" value="USP-like"/>
    <property type="match status" value="1"/>
</dbReference>
<dbReference type="Gene3D" id="3.40.50.620">
    <property type="entry name" value="HUPs"/>
    <property type="match status" value="1"/>
</dbReference>
<dbReference type="Pfam" id="PF00582">
    <property type="entry name" value="Usp"/>
    <property type="match status" value="1"/>
</dbReference>
<organism evidence="3 4">
    <name type="scientific">Pseudomonas xantholysinigenes</name>
    <dbReference type="NCBI Taxonomy" id="2745490"/>
    <lineage>
        <taxon>Bacteria</taxon>
        <taxon>Pseudomonadati</taxon>
        <taxon>Pseudomonadota</taxon>
        <taxon>Gammaproteobacteria</taxon>
        <taxon>Pseudomonadales</taxon>
        <taxon>Pseudomonadaceae</taxon>
        <taxon>Pseudomonas</taxon>
    </lineage>
</organism>
<name>A0A9E6TY77_9PSED</name>
<keyword evidence="4" id="KW-1185">Reference proteome</keyword>
<dbReference type="SUPFAM" id="SSF52402">
    <property type="entry name" value="Adenine nucleotide alpha hydrolases-like"/>
    <property type="match status" value="1"/>
</dbReference>
<dbReference type="AlphaFoldDB" id="A0A9E6TY77"/>
<dbReference type="InterPro" id="IPR006015">
    <property type="entry name" value="Universal_stress_UspA"/>
</dbReference>
<dbReference type="InterPro" id="IPR006016">
    <property type="entry name" value="UspA"/>
</dbReference>
<dbReference type="InterPro" id="IPR014729">
    <property type="entry name" value="Rossmann-like_a/b/a_fold"/>
</dbReference>
<evidence type="ECO:0000313" key="4">
    <source>
        <dbReference type="Proteomes" id="UP000633418"/>
    </source>
</evidence>
<comment type="similarity">
    <text evidence="1">Belongs to the universal stress protein A family.</text>
</comment>
<feature type="domain" description="UspA" evidence="2">
    <location>
        <begin position="1"/>
        <end position="145"/>
    </location>
</feature>
<accession>A0A9E6TY77</accession>
<gene>
    <name evidence="3" type="ORF">HU772_004280</name>
</gene>
<reference evidence="3 4" key="1">
    <citation type="journal article" date="2020" name="Microorganisms">
        <title>Reliable Identification of Environmental Pseudomonas Isolates Using the rpoD Gene.</title>
        <authorList>
            <consortium name="The Broad Institute Genome Sequencing Platform"/>
            <person name="Girard L."/>
            <person name="Lood C."/>
            <person name="Rokni-Zadeh H."/>
            <person name="van Noort V."/>
            <person name="Lavigne R."/>
            <person name="De Mot R."/>
        </authorList>
    </citation>
    <scope>NUCLEOTIDE SEQUENCE [LARGE SCALE GENOMIC DNA]</scope>
    <source>
        <strain evidence="3 4">RW9S1A</strain>
    </source>
</reference>
<dbReference type="KEGG" id="pxn:HU772_004280"/>
<dbReference type="PANTHER" id="PTHR46268">
    <property type="entry name" value="STRESS RESPONSE PROTEIN NHAX"/>
    <property type="match status" value="1"/>
</dbReference>
<proteinExistence type="inferred from homology"/>
<sequence length="154" mass="17130">MFRSVLIAIDGTPRSLGILDTVKRFCDPEQYLLHVLLAVDSAYALEEFDQRLSRFDQTEYPAAAQEQLQADKIMQEAIQAFEQAGFSTTGSQELGEPADAIIKAAKARNIDLIVMGHRHLSRLKRMLDPSIASKVIDEASCPVLIDAHPQSPRH</sequence>
<reference evidence="3 4" key="2">
    <citation type="journal article" date="2021" name="Microorganisms">
        <title>The Ever-Expanding Pseudomonas Genus: Description of 43 New Species and Partition of the Pseudomonas putida Group.</title>
        <authorList>
            <person name="Girard L."/>
            <person name="Lood C."/>
            <person name="Hofte M."/>
            <person name="Vandamme P."/>
            <person name="Rokni-Zadeh H."/>
            <person name="van Noort V."/>
            <person name="Lavigne R."/>
            <person name="De Mot R."/>
        </authorList>
    </citation>
    <scope>NUCLEOTIDE SEQUENCE [LARGE SCALE GENOMIC DNA]</scope>
    <source>
        <strain evidence="3 4">RW9S1A</strain>
    </source>
</reference>
<dbReference type="Proteomes" id="UP000633418">
    <property type="component" value="Chromosome"/>
</dbReference>
<protein>
    <submittedName>
        <fullName evidence="3">Universal stress protein</fullName>
    </submittedName>
</protein>